<dbReference type="AlphaFoldDB" id="A0A841ZBA0"/>
<dbReference type="RefSeq" id="WP_185427281.1">
    <property type="nucleotide sequence ID" value="NZ_JAARRL010000032.1"/>
</dbReference>
<keyword evidence="1" id="KW-0812">Transmembrane</keyword>
<keyword evidence="1" id="KW-1133">Transmembrane helix</keyword>
<organism evidence="2 3">
    <name type="scientific">Listeria weihenstephanensis</name>
    <dbReference type="NCBI Taxonomy" id="1006155"/>
    <lineage>
        <taxon>Bacteria</taxon>
        <taxon>Bacillati</taxon>
        <taxon>Bacillota</taxon>
        <taxon>Bacilli</taxon>
        <taxon>Bacillales</taxon>
        <taxon>Listeriaceae</taxon>
        <taxon>Listeria</taxon>
    </lineage>
</organism>
<evidence type="ECO:0000313" key="3">
    <source>
        <dbReference type="Proteomes" id="UP000564536"/>
    </source>
</evidence>
<feature type="transmembrane region" description="Helical" evidence="1">
    <location>
        <begin position="170"/>
        <end position="189"/>
    </location>
</feature>
<protein>
    <recommendedName>
        <fullName evidence="4">Polysaccharide chain length determinant N-terminal domain-containing protein</fullName>
    </recommendedName>
</protein>
<dbReference type="InterPro" id="IPR050445">
    <property type="entry name" value="Bact_polysacc_biosynth/exp"/>
</dbReference>
<accession>A0A841ZBA0</accession>
<dbReference type="GO" id="GO:0004713">
    <property type="term" value="F:protein tyrosine kinase activity"/>
    <property type="evidence" value="ECO:0007669"/>
    <property type="project" value="TreeGrafter"/>
</dbReference>
<sequence>MKKDLYFGSITTKIIKQWYIVVAFMMIFIASVYVAEHYFLDRSFESKVELLILPKASDGSEQNDANIRLNIQLMNTYMNIMKSNDTLGDVKAELKLKDSIDTLQKNLVVASDENSLSVKLKVTADTPEKAMQIANTIATTTKQKMKLYFQDNKVLILNYADLGKLVSKKIYYVVAGFIGLWVGIMFILAEIIMARVVRDETDIATFDFPILGTIAYSDEERERRK</sequence>
<evidence type="ECO:0000256" key="1">
    <source>
        <dbReference type="SAM" id="Phobius"/>
    </source>
</evidence>
<dbReference type="Proteomes" id="UP000564536">
    <property type="component" value="Unassembled WGS sequence"/>
</dbReference>
<reference evidence="2 3" key="1">
    <citation type="submission" date="2020-03" db="EMBL/GenBank/DDBJ databases">
        <title>Soil Listeria distribution.</title>
        <authorList>
            <person name="Liao J."/>
            <person name="Wiedmann M."/>
        </authorList>
    </citation>
    <scope>NUCLEOTIDE SEQUENCE [LARGE SCALE GENOMIC DNA]</scope>
    <source>
        <strain evidence="2 3">FSL L7-1523</strain>
    </source>
</reference>
<evidence type="ECO:0000313" key="2">
    <source>
        <dbReference type="EMBL" id="MBC1501872.1"/>
    </source>
</evidence>
<proteinExistence type="predicted"/>
<dbReference type="EMBL" id="JAARRL010000032">
    <property type="protein sequence ID" value="MBC1501872.1"/>
    <property type="molecule type" value="Genomic_DNA"/>
</dbReference>
<dbReference type="PANTHER" id="PTHR32309:SF13">
    <property type="entry name" value="FERRIC ENTEROBACTIN TRANSPORT PROTEIN FEPE"/>
    <property type="match status" value="1"/>
</dbReference>
<dbReference type="GO" id="GO:0005886">
    <property type="term" value="C:plasma membrane"/>
    <property type="evidence" value="ECO:0007669"/>
    <property type="project" value="TreeGrafter"/>
</dbReference>
<keyword evidence="1" id="KW-0472">Membrane</keyword>
<evidence type="ECO:0008006" key="4">
    <source>
        <dbReference type="Google" id="ProtNLM"/>
    </source>
</evidence>
<comment type="caution">
    <text evidence="2">The sequence shown here is derived from an EMBL/GenBank/DDBJ whole genome shotgun (WGS) entry which is preliminary data.</text>
</comment>
<dbReference type="PANTHER" id="PTHR32309">
    <property type="entry name" value="TYROSINE-PROTEIN KINASE"/>
    <property type="match status" value="1"/>
</dbReference>
<gene>
    <name evidence="2" type="ORF">HB943_14825</name>
</gene>
<name>A0A841ZBA0_9LIST</name>
<feature type="transmembrane region" description="Helical" evidence="1">
    <location>
        <begin position="20"/>
        <end position="40"/>
    </location>
</feature>